<dbReference type="PROSITE" id="PS50105">
    <property type="entry name" value="SAM_DOMAIN"/>
    <property type="match status" value="1"/>
</dbReference>
<dbReference type="InterPro" id="IPR011993">
    <property type="entry name" value="PH-like_dom_sf"/>
</dbReference>
<gene>
    <name evidence="7" type="ORF">PoMZ_02371</name>
</gene>
<dbReference type="PANTHER" id="PTHR12092">
    <property type="entry name" value="PLECKSTRIN"/>
    <property type="match status" value="1"/>
</dbReference>
<dbReference type="GO" id="GO:0030036">
    <property type="term" value="P:actin cytoskeleton organization"/>
    <property type="evidence" value="ECO:0007669"/>
    <property type="project" value="TreeGrafter"/>
</dbReference>
<dbReference type="OMA" id="YYGWMKK"/>
<feature type="domain" description="SAM" evidence="6">
    <location>
        <begin position="266"/>
        <end position="332"/>
    </location>
</feature>
<evidence type="ECO:0000256" key="3">
    <source>
        <dbReference type="SAM" id="MobiDB-lite"/>
    </source>
</evidence>
<dbReference type="InterPro" id="IPR013761">
    <property type="entry name" value="SAM/pointed_sf"/>
</dbReference>
<feature type="region of interest" description="Disordered" evidence="3">
    <location>
        <begin position="512"/>
        <end position="664"/>
    </location>
</feature>
<keyword evidence="1 2" id="KW-0728">SH3 domain</keyword>
<evidence type="ECO:0000256" key="1">
    <source>
        <dbReference type="ARBA" id="ARBA00022443"/>
    </source>
</evidence>
<feature type="compositionally biased region" description="Basic and acidic residues" evidence="3">
    <location>
        <begin position="532"/>
        <end position="547"/>
    </location>
</feature>
<feature type="compositionally biased region" description="Low complexity" evidence="3">
    <location>
        <begin position="400"/>
        <end position="410"/>
    </location>
</feature>
<feature type="compositionally biased region" description="Polar residues" evidence="3">
    <location>
        <begin position="436"/>
        <end position="459"/>
    </location>
</feature>
<dbReference type="InterPro" id="IPR001452">
    <property type="entry name" value="SH3_domain"/>
</dbReference>
<feature type="region of interest" description="Disordered" evidence="3">
    <location>
        <begin position="216"/>
        <end position="235"/>
    </location>
</feature>
<evidence type="ECO:0000256" key="2">
    <source>
        <dbReference type="PROSITE-ProRule" id="PRU00192"/>
    </source>
</evidence>
<feature type="region of interest" description="Disordered" evidence="3">
    <location>
        <begin position="97"/>
        <end position="149"/>
    </location>
</feature>
<protein>
    <recommendedName>
        <fullName evidence="9">Polarized growth protein Boi2</fullName>
    </recommendedName>
</protein>
<feature type="domain" description="PH" evidence="5">
    <location>
        <begin position="773"/>
        <end position="924"/>
    </location>
</feature>
<evidence type="ECO:0000259" key="5">
    <source>
        <dbReference type="PROSITE" id="PS50003"/>
    </source>
</evidence>
<sequence>MAARGNSDTGAANARPNVGDILLVIHDFQARSADELSLTKGDRVELIERDDEFGDGWFLGKHLLNGGTGLFPEVYTRPAPRGVIVPSIPLAANVSPKNVPFPTTESSISEPSRPAELDVSTKTPSPNAVTISPPTGESTPVPALMSPQAVPPPAATMPLSSFKFASAPAANSNKSLPPLGAAAGGSHISPRAASSSQESYVLSETLNVIDEHITETLRSTPSNGQPNADSGSEYSSHIDHRMSYIQGEETDEEEDGSYTRSEVMTWSADQVAEHLFTAGVEKHHCEVFRDQEITGEVLLGMDQTSIFIKAFDLGSVGRRLKTWQKIKALLDEVNGQGPTTRKTHGSDVGSDRGSRGRSRTNTITSTAPITRFPTIDSNTSSMFSGGNRRRSVTQGSQFEPVSPVSPVSPVRPNHEKRPSAASVRDLHHSRRHSSTDFRLTGTSIHTPSATPRLQNNNTYPMPETNSHRKQPSFDRNWTLGSATASTAQGAHTVGPRPLSSVGFPNDFLAVTNPHDQDSAVDLDRGYFSSTDGDGRRRNVLKKRDSVKHGRGHSRNTSYAEEQRVRSATAHSRHSHFGSMDSTARDNGTSPAAQKYYSASSGPHRRTASTNTTDSTHRPIHSVNDGLPPTVTKLDGQQPRSSPISPASTGNRQGTHGDWLSKPSFGSKNGGGFNFGLRATSEAVTGQERSKFGAGDSLKDSPMNSPARTGSSTPSAGPSFELDSPTSKSPSTSTTAPSTMTPSLAPRPKKKNKKETSAYLRGLQKITPREAMADADYSGWMKKKSSNLMTTWKPRLFVLKGRRLAYYYSEDDEQEKGLIDISFHRVLPADNERLTGLHATLTGASTTPTIPAGSQMSTIAATQAELDPTRDIPGQENQIFIFKLVPPRSGLTKAVNFTKPMVHYFAVPNIKQGRLWMAALMKATIDRDDNQPITTTYQQKTISLAKAQQMRHRPPALMNLDEKLESGDGATISDQASATTTTTATTAEGMLVNGNGVGGGLGIVFDENDSGVSGMEKMGLQKVESARSRGYPFDTRDPNMPQSA</sequence>
<dbReference type="EMBL" id="CP034205">
    <property type="protein sequence ID" value="QBZ57447.1"/>
    <property type="molecule type" value="Genomic_DNA"/>
</dbReference>
<dbReference type="PANTHER" id="PTHR12092:SF16">
    <property type="entry name" value="PH DOMAIN-CONTAINING PROTEIN"/>
    <property type="match status" value="1"/>
</dbReference>
<dbReference type="FunFam" id="1.10.150.50:FF:000082">
    <property type="entry name" value="Polarized growth protein boi2"/>
    <property type="match status" value="1"/>
</dbReference>
<feature type="compositionally biased region" description="Polar residues" evidence="3">
    <location>
        <begin position="120"/>
        <end position="138"/>
    </location>
</feature>
<dbReference type="Pfam" id="PF14604">
    <property type="entry name" value="SH3_9"/>
    <property type="match status" value="1"/>
</dbReference>
<dbReference type="Gene3D" id="2.30.30.40">
    <property type="entry name" value="SH3 Domains"/>
    <property type="match status" value="1"/>
</dbReference>
<evidence type="ECO:0008006" key="9">
    <source>
        <dbReference type="Google" id="ProtNLM"/>
    </source>
</evidence>
<dbReference type="SUPFAM" id="SSF50729">
    <property type="entry name" value="PH domain-like"/>
    <property type="match status" value="1"/>
</dbReference>
<dbReference type="InterPro" id="IPR001849">
    <property type="entry name" value="PH_domain"/>
</dbReference>
<dbReference type="PROSITE" id="PS50003">
    <property type="entry name" value="PH_DOMAIN"/>
    <property type="match status" value="1"/>
</dbReference>
<dbReference type="InterPro" id="IPR037370">
    <property type="entry name" value="Pleckstrin"/>
</dbReference>
<dbReference type="Gene3D" id="2.30.29.30">
    <property type="entry name" value="Pleckstrin-homology domain (PH domain)/Phosphotyrosine-binding domain (PTB)"/>
    <property type="match status" value="1"/>
</dbReference>
<dbReference type="InterPro" id="IPR036028">
    <property type="entry name" value="SH3-like_dom_sf"/>
</dbReference>
<feature type="compositionally biased region" description="Polar residues" evidence="3">
    <location>
        <begin position="701"/>
        <end position="715"/>
    </location>
</feature>
<dbReference type="AlphaFoldDB" id="A0A4P7N4L4"/>
<feature type="compositionally biased region" description="Basic and acidic residues" evidence="3">
    <location>
        <begin position="514"/>
        <end position="524"/>
    </location>
</feature>
<proteinExistence type="predicted"/>
<dbReference type="InterPro" id="IPR001660">
    <property type="entry name" value="SAM"/>
</dbReference>
<dbReference type="InterPro" id="IPR035551">
    <property type="entry name" value="Boi1/2_SH3"/>
</dbReference>
<dbReference type="SMART" id="SM00233">
    <property type="entry name" value="PH"/>
    <property type="match status" value="1"/>
</dbReference>
<dbReference type="SUPFAM" id="SSF50044">
    <property type="entry name" value="SH3-domain"/>
    <property type="match status" value="1"/>
</dbReference>
<feature type="region of interest" description="Disordered" evidence="3">
    <location>
        <begin position="683"/>
        <end position="764"/>
    </location>
</feature>
<feature type="compositionally biased region" description="Polar residues" evidence="3">
    <location>
        <begin position="101"/>
        <end position="110"/>
    </location>
</feature>
<evidence type="ECO:0000259" key="6">
    <source>
        <dbReference type="PROSITE" id="PS50105"/>
    </source>
</evidence>
<reference evidence="7 8" key="1">
    <citation type="journal article" date="2019" name="Mol. Biol. Evol.">
        <title>Blast fungal genomes show frequent chromosomal changes, gene gains and losses, and effector gene turnover.</title>
        <authorList>
            <person name="Gomez Luciano L.B."/>
            <person name="Jason Tsai I."/>
            <person name="Chuma I."/>
            <person name="Tosa Y."/>
            <person name="Chen Y.H."/>
            <person name="Li J.Y."/>
            <person name="Li M.Y."/>
            <person name="Jade Lu M.Y."/>
            <person name="Nakayashiki H."/>
            <person name="Li W.H."/>
        </authorList>
    </citation>
    <scope>NUCLEOTIDE SEQUENCE [LARGE SCALE GENOMIC DNA]</scope>
    <source>
        <strain evidence="7">MZ5-1-6</strain>
    </source>
</reference>
<dbReference type="Pfam" id="PF00169">
    <property type="entry name" value="PH"/>
    <property type="match status" value="1"/>
</dbReference>
<evidence type="ECO:0000313" key="7">
    <source>
        <dbReference type="EMBL" id="QBZ57447.1"/>
    </source>
</evidence>
<dbReference type="Gene3D" id="1.10.150.50">
    <property type="entry name" value="Transcription Factor, Ets-1"/>
    <property type="match status" value="1"/>
</dbReference>
<feature type="compositionally biased region" description="Polar residues" evidence="3">
    <location>
        <begin position="579"/>
        <end position="600"/>
    </location>
</feature>
<feature type="compositionally biased region" description="Polar residues" evidence="3">
    <location>
        <begin position="637"/>
        <end position="653"/>
    </location>
</feature>
<feature type="compositionally biased region" description="Polar residues" evidence="3">
    <location>
        <begin position="375"/>
        <end position="384"/>
    </location>
</feature>
<dbReference type="Pfam" id="PF07647">
    <property type="entry name" value="SAM_2"/>
    <property type="match status" value="1"/>
</dbReference>
<evidence type="ECO:0000259" key="4">
    <source>
        <dbReference type="PROSITE" id="PS50002"/>
    </source>
</evidence>
<organism evidence="7 8">
    <name type="scientific">Pyricularia oryzae</name>
    <name type="common">Rice blast fungus</name>
    <name type="synonym">Magnaporthe oryzae</name>
    <dbReference type="NCBI Taxonomy" id="318829"/>
    <lineage>
        <taxon>Eukaryota</taxon>
        <taxon>Fungi</taxon>
        <taxon>Dikarya</taxon>
        <taxon>Ascomycota</taxon>
        <taxon>Pezizomycotina</taxon>
        <taxon>Sordariomycetes</taxon>
        <taxon>Sordariomycetidae</taxon>
        <taxon>Magnaporthales</taxon>
        <taxon>Pyriculariaceae</taxon>
        <taxon>Pyricularia</taxon>
    </lineage>
</organism>
<dbReference type="GO" id="GO:0005886">
    <property type="term" value="C:plasma membrane"/>
    <property type="evidence" value="ECO:0007669"/>
    <property type="project" value="TreeGrafter"/>
</dbReference>
<feature type="domain" description="SH3" evidence="4">
    <location>
        <begin position="17"/>
        <end position="81"/>
    </location>
</feature>
<feature type="compositionally biased region" description="Low complexity" evidence="3">
    <location>
        <begin position="723"/>
        <end position="742"/>
    </location>
</feature>
<dbReference type="CDD" id="cd11886">
    <property type="entry name" value="SH3_BOI"/>
    <property type="match status" value="1"/>
</dbReference>
<dbReference type="PROSITE" id="PS50002">
    <property type="entry name" value="SH3"/>
    <property type="match status" value="1"/>
</dbReference>
<feature type="region of interest" description="Disordered" evidence="3">
    <location>
        <begin position="1022"/>
        <end position="1043"/>
    </location>
</feature>
<evidence type="ECO:0000313" key="8">
    <source>
        <dbReference type="Proteomes" id="UP000294847"/>
    </source>
</evidence>
<name>A0A4P7N4L4_PYROR</name>
<dbReference type="CDD" id="cd09535">
    <property type="entry name" value="SAM_BOI-like_fungal"/>
    <property type="match status" value="1"/>
</dbReference>
<dbReference type="SUPFAM" id="SSF47769">
    <property type="entry name" value="SAM/Pointed domain"/>
    <property type="match status" value="1"/>
</dbReference>
<dbReference type="CDD" id="cd13316">
    <property type="entry name" value="PH_Boi"/>
    <property type="match status" value="1"/>
</dbReference>
<accession>A0A4P7N4L4</accession>
<dbReference type="SMART" id="SM00326">
    <property type="entry name" value="SH3"/>
    <property type="match status" value="1"/>
</dbReference>
<feature type="region of interest" description="Disordered" evidence="3">
    <location>
        <begin position="334"/>
        <end position="476"/>
    </location>
</feature>
<dbReference type="Proteomes" id="UP000294847">
    <property type="component" value="Chromosome 2"/>
</dbReference>